<dbReference type="EMBL" id="JAPDDR010000002">
    <property type="protein sequence ID" value="MCW1912705.1"/>
    <property type="molecule type" value="Genomic_DNA"/>
</dbReference>
<dbReference type="Proteomes" id="UP001165653">
    <property type="component" value="Unassembled WGS sequence"/>
</dbReference>
<proteinExistence type="predicted"/>
<feature type="signal peptide" evidence="1">
    <location>
        <begin position="1"/>
        <end position="21"/>
    </location>
</feature>
<dbReference type="Pfam" id="PF14339">
    <property type="entry name" value="DUF4394"/>
    <property type="match status" value="1"/>
</dbReference>
<gene>
    <name evidence="3" type="ORF">OJ996_03915</name>
</gene>
<organism evidence="3 4">
    <name type="scientific">Luteolibacter rhizosphaerae</name>
    <dbReference type="NCBI Taxonomy" id="2989719"/>
    <lineage>
        <taxon>Bacteria</taxon>
        <taxon>Pseudomonadati</taxon>
        <taxon>Verrucomicrobiota</taxon>
        <taxon>Verrucomicrobiia</taxon>
        <taxon>Verrucomicrobiales</taxon>
        <taxon>Verrucomicrobiaceae</taxon>
        <taxon>Luteolibacter</taxon>
    </lineage>
</organism>
<keyword evidence="4" id="KW-1185">Reference proteome</keyword>
<sequence>MKTKMILSLALLAATLAPATAQELLAGLGPKNKLVLFTSSDPGSVEVIKITGLPKGEALLGIDRRPATGQLYALGKTSRLYTINTETGAATAIGSAPFTPALSGTRFGFDFNPTVDRIRIVSNTGQNLRAHPDTGAIAFTDLNLVYANGDAAAGATPDISGSGYTNSVSPTPLSTTLFNIDAGRDTLVTQSPPNDGVLNTVGALGLNVTNNIGFDIAGSNGVAYASLQKKLKFGKSKRASLYTVNLTTGAATLVGPIAGPAALLDLTAMGSVATAASAE</sequence>
<name>A0ABT3FYP8_9BACT</name>
<reference evidence="3" key="1">
    <citation type="submission" date="2022-10" db="EMBL/GenBank/DDBJ databases">
        <title>Luteolibacter sp. GHJ8, whole genome shotgun sequencing project.</title>
        <authorList>
            <person name="Zhao G."/>
            <person name="Shen L."/>
        </authorList>
    </citation>
    <scope>NUCLEOTIDE SEQUENCE</scope>
    <source>
        <strain evidence="3">GHJ8</strain>
    </source>
</reference>
<dbReference type="RefSeq" id="WP_264511378.1">
    <property type="nucleotide sequence ID" value="NZ_JAPDDR010000002.1"/>
</dbReference>
<dbReference type="InterPro" id="IPR025507">
    <property type="entry name" value="DUF4394"/>
</dbReference>
<feature type="domain" description="DUF4394" evidence="2">
    <location>
        <begin position="34"/>
        <end position="266"/>
    </location>
</feature>
<accession>A0ABT3FYP8</accession>
<evidence type="ECO:0000256" key="1">
    <source>
        <dbReference type="SAM" id="SignalP"/>
    </source>
</evidence>
<comment type="caution">
    <text evidence="3">The sequence shown here is derived from an EMBL/GenBank/DDBJ whole genome shotgun (WGS) entry which is preliminary data.</text>
</comment>
<evidence type="ECO:0000313" key="4">
    <source>
        <dbReference type="Proteomes" id="UP001165653"/>
    </source>
</evidence>
<dbReference type="SUPFAM" id="SSF63825">
    <property type="entry name" value="YWTD domain"/>
    <property type="match status" value="1"/>
</dbReference>
<feature type="chain" id="PRO_5047490687" evidence="1">
    <location>
        <begin position="22"/>
        <end position="279"/>
    </location>
</feature>
<evidence type="ECO:0000313" key="3">
    <source>
        <dbReference type="EMBL" id="MCW1912705.1"/>
    </source>
</evidence>
<keyword evidence="1" id="KW-0732">Signal</keyword>
<evidence type="ECO:0000259" key="2">
    <source>
        <dbReference type="Pfam" id="PF14339"/>
    </source>
</evidence>
<protein>
    <submittedName>
        <fullName evidence="3">DUF4394 domain-containing protein</fullName>
    </submittedName>
</protein>